<name>A0A550BWV3_9AGAR</name>
<evidence type="ECO:0000256" key="1">
    <source>
        <dbReference type="SAM" id="Phobius"/>
    </source>
</evidence>
<keyword evidence="1" id="KW-0812">Transmembrane</keyword>
<reference evidence="2 3" key="1">
    <citation type="journal article" date="2019" name="New Phytol.">
        <title>Comparative genomics reveals unique wood-decay strategies and fruiting body development in the Schizophyllaceae.</title>
        <authorList>
            <person name="Almasi E."/>
            <person name="Sahu N."/>
            <person name="Krizsan K."/>
            <person name="Balint B."/>
            <person name="Kovacs G.M."/>
            <person name="Kiss B."/>
            <person name="Cseklye J."/>
            <person name="Drula E."/>
            <person name="Henrissat B."/>
            <person name="Nagy I."/>
            <person name="Chovatia M."/>
            <person name="Adam C."/>
            <person name="LaButti K."/>
            <person name="Lipzen A."/>
            <person name="Riley R."/>
            <person name="Grigoriev I.V."/>
            <person name="Nagy L.G."/>
        </authorList>
    </citation>
    <scope>NUCLEOTIDE SEQUENCE [LARGE SCALE GENOMIC DNA]</scope>
    <source>
        <strain evidence="2 3">NL-1724</strain>
    </source>
</reference>
<proteinExistence type="predicted"/>
<keyword evidence="1" id="KW-1133">Transmembrane helix</keyword>
<evidence type="ECO:0000313" key="2">
    <source>
        <dbReference type="EMBL" id="TRM57029.1"/>
    </source>
</evidence>
<feature type="transmembrane region" description="Helical" evidence="1">
    <location>
        <begin position="12"/>
        <end position="35"/>
    </location>
</feature>
<protein>
    <submittedName>
        <fullName evidence="2">Uncharacterized protein</fullName>
    </submittedName>
</protein>
<gene>
    <name evidence="2" type="ORF">BD626DRAFT_516749</name>
</gene>
<evidence type="ECO:0000313" key="3">
    <source>
        <dbReference type="Proteomes" id="UP000320762"/>
    </source>
</evidence>
<organism evidence="2 3">
    <name type="scientific">Schizophyllum amplum</name>
    <dbReference type="NCBI Taxonomy" id="97359"/>
    <lineage>
        <taxon>Eukaryota</taxon>
        <taxon>Fungi</taxon>
        <taxon>Dikarya</taxon>
        <taxon>Basidiomycota</taxon>
        <taxon>Agaricomycotina</taxon>
        <taxon>Agaricomycetes</taxon>
        <taxon>Agaricomycetidae</taxon>
        <taxon>Agaricales</taxon>
        <taxon>Schizophyllaceae</taxon>
        <taxon>Schizophyllum</taxon>
    </lineage>
</organism>
<dbReference type="EMBL" id="VDMD01000054">
    <property type="protein sequence ID" value="TRM57029.1"/>
    <property type="molecule type" value="Genomic_DNA"/>
</dbReference>
<sequence length="85" mass="8952">MKAKSLSWPYYPVLYVCAGLCSPLISTAVISFWPARLQASGDAWMMCTCTMLGAGVTSAVGTARRVSACGGENDAGTKSNTERPE</sequence>
<dbReference type="Proteomes" id="UP000320762">
    <property type="component" value="Unassembled WGS sequence"/>
</dbReference>
<accession>A0A550BWV3</accession>
<comment type="caution">
    <text evidence="2">The sequence shown here is derived from an EMBL/GenBank/DDBJ whole genome shotgun (WGS) entry which is preliminary data.</text>
</comment>
<dbReference type="AlphaFoldDB" id="A0A550BWV3"/>
<keyword evidence="3" id="KW-1185">Reference proteome</keyword>
<keyword evidence="1" id="KW-0472">Membrane</keyword>